<dbReference type="SUPFAM" id="SSF50475">
    <property type="entry name" value="FMN-binding split barrel"/>
    <property type="match status" value="1"/>
</dbReference>
<dbReference type="SMART" id="SM00903">
    <property type="entry name" value="Flavin_Reduct"/>
    <property type="match status" value="1"/>
</dbReference>
<dbReference type="EMBL" id="BAAAMY010000001">
    <property type="protein sequence ID" value="GAA1904249.1"/>
    <property type="molecule type" value="Genomic_DNA"/>
</dbReference>
<dbReference type="InterPro" id="IPR000524">
    <property type="entry name" value="Tscrpt_reg_HTH_GntR"/>
</dbReference>
<feature type="domain" description="HTH gntR-type" evidence="6">
    <location>
        <begin position="167"/>
        <end position="234"/>
    </location>
</feature>
<keyword evidence="4" id="KW-0238">DNA-binding</keyword>
<sequence length="383" mass="41638">MTDQTTGADPAAVDARAFRHVVGHLASGVTVITTVDGDERYGMTASSVTSLSADPPLMLACLNNAVPTADAVTRSGRYAVNVLGRDHGQLAHQFAVPSDDKFAGVPTATGTTGVPLVEDAIAHLECEVVERVVGGTHTIFVGRVVRAVAQEGEPLTYFRGGFGRFEFARDDVVYRRARQQVLDRLHAPGDVIEVERLAEDLEVDQAAAFYALTRLAGDGLVRRDPGRGHVVTPFDTRTSDDAFDARLAIEVGVLEQVLGRLSEEDVAVVRRRFEDMAALLVDDRFVDFDAYLDANHRFHETLVGLARNPVLTAMFGSLATRQVMTRSFGSTTVTSQRFVDAQRRLTEAVEAADRDAALDAARRYTELAKERVREILAEVGGEL</sequence>
<protein>
    <recommendedName>
        <fullName evidence="6">HTH gntR-type domain-containing protein</fullName>
    </recommendedName>
</protein>
<evidence type="ECO:0000259" key="6">
    <source>
        <dbReference type="PROSITE" id="PS50949"/>
    </source>
</evidence>
<dbReference type="InterPro" id="IPR008920">
    <property type="entry name" value="TF_FadR/GntR_C"/>
</dbReference>
<dbReference type="Gene3D" id="1.20.120.530">
    <property type="entry name" value="GntR ligand-binding domain-like"/>
    <property type="match status" value="1"/>
</dbReference>
<keyword evidence="3" id="KW-0805">Transcription regulation</keyword>
<comment type="caution">
    <text evidence="7">The sequence shown here is derived from an EMBL/GenBank/DDBJ whole genome shotgun (WGS) entry which is preliminary data.</text>
</comment>
<dbReference type="PANTHER" id="PTHR30466">
    <property type="entry name" value="FLAVIN REDUCTASE"/>
    <property type="match status" value="1"/>
</dbReference>
<accession>A0ABN2NXQ6</accession>
<dbReference type="SUPFAM" id="SSF48008">
    <property type="entry name" value="GntR ligand-binding domain-like"/>
    <property type="match status" value="1"/>
</dbReference>
<reference evidence="7 8" key="1">
    <citation type="journal article" date="2019" name="Int. J. Syst. Evol. Microbiol.">
        <title>The Global Catalogue of Microorganisms (GCM) 10K type strain sequencing project: providing services to taxonomists for standard genome sequencing and annotation.</title>
        <authorList>
            <consortium name="The Broad Institute Genomics Platform"/>
            <consortium name="The Broad Institute Genome Sequencing Center for Infectious Disease"/>
            <person name="Wu L."/>
            <person name="Ma J."/>
        </authorList>
    </citation>
    <scope>NUCLEOTIDE SEQUENCE [LARGE SCALE GENOMIC DNA]</scope>
    <source>
        <strain evidence="7 8">JCM 14046</strain>
    </source>
</reference>
<comment type="similarity">
    <text evidence="1">Belongs to the non-flavoprotein flavin reductase family.</text>
</comment>
<dbReference type="InterPro" id="IPR012349">
    <property type="entry name" value="Split_barrel_FMN-bd"/>
</dbReference>
<evidence type="ECO:0000256" key="3">
    <source>
        <dbReference type="ARBA" id="ARBA00023015"/>
    </source>
</evidence>
<dbReference type="Pfam" id="PF00392">
    <property type="entry name" value="GntR"/>
    <property type="match status" value="1"/>
</dbReference>
<dbReference type="PANTHER" id="PTHR30466:SF11">
    <property type="entry name" value="FLAVIN-DEPENDENT MONOOXYGENASE, REDUCTASE SUBUNIT HSAB"/>
    <property type="match status" value="1"/>
</dbReference>
<dbReference type="Gene3D" id="1.10.10.10">
    <property type="entry name" value="Winged helix-like DNA-binding domain superfamily/Winged helix DNA-binding domain"/>
    <property type="match status" value="1"/>
</dbReference>
<proteinExistence type="inferred from homology"/>
<dbReference type="InterPro" id="IPR002563">
    <property type="entry name" value="Flavin_Rdtase-like_dom"/>
</dbReference>
<evidence type="ECO:0000313" key="7">
    <source>
        <dbReference type="EMBL" id="GAA1904249.1"/>
    </source>
</evidence>
<dbReference type="Proteomes" id="UP001501612">
    <property type="component" value="Unassembled WGS sequence"/>
</dbReference>
<dbReference type="RefSeq" id="WP_344002215.1">
    <property type="nucleotide sequence ID" value="NZ_BAAAMY010000001.1"/>
</dbReference>
<evidence type="ECO:0000313" key="8">
    <source>
        <dbReference type="Proteomes" id="UP001501612"/>
    </source>
</evidence>
<keyword evidence="5" id="KW-0804">Transcription</keyword>
<dbReference type="SMART" id="SM00895">
    <property type="entry name" value="FCD"/>
    <property type="match status" value="1"/>
</dbReference>
<keyword evidence="2" id="KW-0560">Oxidoreductase</keyword>
<dbReference type="Pfam" id="PF01613">
    <property type="entry name" value="Flavin_Reduct"/>
    <property type="match status" value="1"/>
</dbReference>
<evidence type="ECO:0000256" key="2">
    <source>
        <dbReference type="ARBA" id="ARBA00023002"/>
    </source>
</evidence>
<keyword evidence="8" id="KW-1185">Reference proteome</keyword>
<dbReference type="InterPro" id="IPR011711">
    <property type="entry name" value="GntR_C"/>
</dbReference>
<evidence type="ECO:0000256" key="4">
    <source>
        <dbReference type="ARBA" id="ARBA00023125"/>
    </source>
</evidence>
<organism evidence="7 8">
    <name type="scientific">Nocardioides lentus</name>
    <dbReference type="NCBI Taxonomy" id="338077"/>
    <lineage>
        <taxon>Bacteria</taxon>
        <taxon>Bacillati</taxon>
        <taxon>Actinomycetota</taxon>
        <taxon>Actinomycetes</taxon>
        <taxon>Propionibacteriales</taxon>
        <taxon>Nocardioidaceae</taxon>
        <taxon>Nocardioides</taxon>
    </lineage>
</organism>
<dbReference type="PROSITE" id="PS50949">
    <property type="entry name" value="HTH_GNTR"/>
    <property type="match status" value="1"/>
</dbReference>
<dbReference type="Pfam" id="PF07729">
    <property type="entry name" value="FCD"/>
    <property type="match status" value="1"/>
</dbReference>
<dbReference type="InterPro" id="IPR050268">
    <property type="entry name" value="NADH-dep_flavin_reductase"/>
</dbReference>
<evidence type="ECO:0000256" key="1">
    <source>
        <dbReference type="ARBA" id="ARBA00008898"/>
    </source>
</evidence>
<evidence type="ECO:0000256" key="5">
    <source>
        <dbReference type="ARBA" id="ARBA00023163"/>
    </source>
</evidence>
<dbReference type="SUPFAM" id="SSF46785">
    <property type="entry name" value="Winged helix' DNA-binding domain"/>
    <property type="match status" value="1"/>
</dbReference>
<name>A0ABN2NXQ6_9ACTN</name>
<dbReference type="InterPro" id="IPR036388">
    <property type="entry name" value="WH-like_DNA-bd_sf"/>
</dbReference>
<dbReference type="InterPro" id="IPR036390">
    <property type="entry name" value="WH_DNA-bd_sf"/>
</dbReference>
<gene>
    <name evidence="7" type="ORF">GCM10009737_01220</name>
</gene>
<dbReference type="Gene3D" id="2.30.110.10">
    <property type="entry name" value="Electron Transport, Fmn-binding Protein, Chain A"/>
    <property type="match status" value="1"/>
</dbReference>